<dbReference type="SMART" id="SM00871">
    <property type="entry name" value="AraC_E_bind"/>
    <property type="match status" value="1"/>
</dbReference>
<dbReference type="Gene3D" id="3.20.80.10">
    <property type="entry name" value="Regulatory factor, effector binding domain"/>
    <property type="match status" value="1"/>
</dbReference>
<evidence type="ECO:0000256" key="1">
    <source>
        <dbReference type="ARBA" id="ARBA00023015"/>
    </source>
</evidence>
<dbReference type="PROSITE" id="PS01124">
    <property type="entry name" value="HTH_ARAC_FAMILY_2"/>
    <property type="match status" value="1"/>
</dbReference>
<dbReference type="GO" id="GO:0043565">
    <property type="term" value="F:sequence-specific DNA binding"/>
    <property type="evidence" value="ECO:0007669"/>
    <property type="project" value="InterPro"/>
</dbReference>
<dbReference type="OrthoDB" id="9801123at2"/>
<dbReference type="PANTHER" id="PTHR47504:SF5">
    <property type="entry name" value="RIGHT ORIGIN-BINDING PROTEIN"/>
    <property type="match status" value="1"/>
</dbReference>
<evidence type="ECO:0000256" key="2">
    <source>
        <dbReference type="ARBA" id="ARBA00023125"/>
    </source>
</evidence>
<dbReference type="InterPro" id="IPR009057">
    <property type="entry name" value="Homeodomain-like_sf"/>
</dbReference>
<dbReference type="RefSeq" id="WP_045074177.1">
    <property type="nucleotide sequence ID" value="NZ_CP011005.1"/>
</dbReference>
<dbReference type="InterPro" id="IPR029442">
    <property type="entry name" value="GyrI-like"/>
</dbReference>
<reference evidence="5 6" key="1">
    <citation type="journal article" date="2015" name="Genome Announc.">
        <title>Complete Genome Sequencing of Protease-Producing Novel Arthrobacter sp. Strain IHBB 11108 Using PacBio Single-Molecule Real-Time Sequencing Technology.</title>
        <authorList>
            <person name="Kiran S."/>
            <person name="Swarnkar M.K."/>
            <person name="Pal M."/>
            <person name="Thakur R."/>
            <person name="Tewari R."/>
            <person name="Singh A.K."/>
            <person name="Gulati A."/>
        </authorList>
    </citation>
    <scope>NUCLEOTIDE SEQUENCE [LARGE SCALE GENOMIC DNA]</scope>
    <source>
        <strain evidence="5 6">IHBB 11108</strain>
    </source>
</reference>
<dbReference type="KEGG" id="ari:UM93_05340"/>
<keyword evidence="6" id="KW-1185">Reference proteome</keyword>
<accession>A0A0D4BY93</accession>
<keyword evidence="1" id="KW-0805">Transcription regulation</keyword>
<sequence length="289" mass="31790">MIVTLSQLLELVEDSLDQQELDLASFARAQGSTEYHLRRMFSSLFGMPLAEYLRRRRMTVAVADVLGERRLLDIAVQYGYSSTEAFGRAFRAVHGSSVAEVREHGGPLRSQPKLRLRITIEGNTPMDARITDLPATRLVGYAARVPLIYQGANPHIQAHIAALPPEVHGQLKALANAQPEGLLAITADVDPDYVEGSQLSYLHGVSVSPETAIPTELDVIELAAGKWAVFKTSGQYPAALQETWAATATDWFPANPWRLRPGPSMVSVLERSEDFSTATTELWLPIEES</sequence>
<dbReference type="EMBL" id="CP011005">
    <property type="protein sequence ID" value="AJT41085.1"/>
    <property type="molecule type" value="Genomic_DNA"/>
</dbReference>
<evidence type="ECO:0000256" key="3">
    <source>
        <dbReference type="ARBA" id="ARBA00023163"/>
    </source>
</evidence>
<dbReference type="SMART" id="SM00342">
    <property type="entry name" value="HTH_ARAC"/>
    <property type="match status" value="1"/>
</dbReference>
<dbReference type="InterPro" id="IPR010499">
    <property type="entry name" value="AraC_E-bd"/>
</dbReference>
<dbReference type="Pfam" id="PF06445">
    <property type="entry name" value="GyrI-like"/>
    <property type="match status" value="1"/>
</dbReference>
<dbReference type="AlphaFoldDB" id="A0A0D4BY93"/>
<dbReference type="PATRIC" id="fig|1618207.4.peg.1087"/>
<dbReference type="Pfam" id="PF12833">
    <property type="entry name" value="HTH_18"/>
    <property type="match status" value="1"/>
</dbReference>
<evidence type="ECO:0000259" key="4">
    <source>
        <dbReference type="PROSITE" id="PS01124"/>
    </source>
</evidence>
<dbReference type="InterPro" id="IPR050959">
    <property type="entry name" value="MarA-like"/>
</dbReference>
<dbReference type="PANTHER" id="PTHR47504">
    <property type="entry name" value="RIGHT ORIGIN-BINDING PROTEIN"/>
    <property type="match status" value="1"/>
</dbReference>
<dbReference type="STRING" id="1618207.UM93_05340"/>
<dbReference type="GO" id="GO:0003700">
    <property type="term" value="F:DNA-binding transcription factor activity"/>
    <property type="evidence" value="ECO:0007669"/>
    <property type="project" value="InterPro"/>
</dbReference>
<evidence type="ECO:0000313" key="5">
    <source>
        <dbReference type="EMBL" id="AJT41085.1"/>
    </source>
</evidence>
<keyword evidence="3" id="KW-0804">Transcription</keyword>
<gene>
    <name evidence="5" type="ORF">UM93_05340</name>
</gene>
<dbReference type="SUPFAM" id="SSF55136">
    <property type="entry name" value="Probable bacterial effector-binding domain"/>
    <property type="match status" value="1"/>
</dbReference>
<dbReference type="HOGENOM" id="CLU_000445_81_1_11"/>
<evidence type="ECO:0000313" key="6">
    <source>
        <dbReference type="Proteomes" id="UP000061839"/>
    </source>
</evidence>
<organism evidence="5 6">
    <name type="scientific">Psychromicrobium lacuslunae</name>
    <dbReference type="NCBI Taxonomy" id="1618207"/>
    <lineage>
        <taxon>Bacteria</taxon>
        <taxon>Bacillati</taxon>
        <taxon>Actinomycetota</taxon>
        <taxon>Actinomycetes</taxon>
        <taxon>Micrococcales</taxon>
        <taxon>Micrococcaceae</taxon>
        <taxon>Psychromicrobium</taxon>
    </lineage>
</organism>
<keyword evidence="2" id="KW-0238">DNA-binding</keyword>
<protein>
    <submittedName>
        <fullName evidence="5">AraC family transcriptional regulator</fullName>
    </submittedName>
</protein>
<feature type="domain" description="HTH araC/xylS-type" evidence="4">
    <location>
        <begin position="6"/>
        <end position="104"/>
    </location>
</feature>
<dbReference type="Proteomes" id="UP000061839">
    <property type="component" value="Chromosome"/>
</dbReference>
<name>A0A0D4BY93_9MICC</name>
<dbReference type="Gene3D" id="1.10.10.60">
    <property type="entry name" value="Homeodomain-like"/>
    <property type="match status" value="1"/>
</dbReference>
<dbReference type="SUPFAM" id="SSF46689">
    <property type="entry name" value="Homeodomain-like"/>
    <property type="match status" value="1"/>
</dbReference>
<dbReference type="InterPro" id="IPR018060">
    <property type="entry name" value="HTH_AraC"/>
</dbReference>
<dbReference type="InterPro" id="IPR011256">
    <property type="entry name" value="Reg_factor_effector_dom_sf"/>
</dbReference>
<proteinExistence type="predicted"/>